<reference evidence="3 4" key="1">
    <citation type="submission" date="2020-05" db="EMBL/GenBank/DDBJ databases">
        <title>Actinomadura verrucosospora NRRL-B18236 (PFL_A860) Genome sequencing and assembly.</title>
        <authorList>
            <person name="Samborskyy M."/>
        </authorList>
    </citation>
    <scope>NUCLEOTIDE SEQUENCE [LARGE SCALE GENOMIC DNA]</scope>
    <source>
        <strain evidence="3 4">NRRL:B18236</strain>
    </source>
</reference>
<dbReference type="EMBL" id="CP053892">
    <property type="protein sequence ID" value="QKG27075.1"/>
    <property type="molecule type" value="Genomic_DNA"/>
</dbReference>
<feature type="domain" description="PucR C-terminal helix-turn-helix" evidence="1">
    <location>
        <begin position="325"/>
        <end position="381"/>
    </location>
</feature>
<dbReference type="InterPro" id="IPR042070">
    <property type="entry name" value="PucR_C-HTH_sf"/>
</dbReference>
<proteinExistence type="predicted"/>
<keyword evidence="4" id="KW-1185">Reference proteome</keyword>
<dbReference type="Gene3D" id="1.10.10.2840">
    <property type="entry name" value="PucR C-terminal helix-turn-helix domain"/>
    <property type="match status" value="1"/>
</dbReference>
<dbReference type="InterPro" id="IPR051448">
    <property type="entry name" value="CdaR-like_regulators"/>
</dbReference>
<evidence type="ECO:0000259" key="1">
    <source>
        <dbReference type="Pfam" id="PF13556"/>
    </source>
</evidence>
<dbReference type="PANTHER" id="PTHR33744">
    <property type="entry name" value="CARBOHYDRATE DIACID REGULATOR"/>
    <property type="match status" value="1"/>
</dbReference>
<dbReference type="AlphaFoldDB" id="A0A7D3VYQ2"/>
<dbReference type="Proteomes" id="UP000501240">
    <property type="component" value="Chromosome"/>
</dbReference>
<organism evidence="3 4">
    <name type="scientific">Actinomadura verrucosospora</name>
    <dbReference type="NCBI Taxonomy" id="46165"/>
    <lineage>
        <taxon>Bacteria</taxon>
        <taxon>Bacillati</taxon>
        <taxon>Actinomycetota</taxon>
        <taxon>Actinomycetes</taxon>
        <taxon>Streptosporangiales</taxon>
        <taxon>Thermomonosporaceae</taxon>
        <taxon>Actinomadura</taxon>
    </lineage>
</organism>
<dbReference type="InterPro" id="IPR025751">
    <property type="entry name" value="RsbRD_N_dom"/>
</dbReference>
<protein>
    <submittedName>
        <fullName evidence="3">Transcriptional regulator CdaR</fullName>
    </submittedName>
</protein>
<dbReference type="Pfam" id="PF14361">
    <property type="entry name" value="RsbRD_N"/>
    <property type="match status" value="1"/>
</dbReference>
<dbReference type="PANTHER" id="PTHR33744:SF1">
    <property type="entry name" value="DNA-BINDING TRANSCRIPTIONAL ACTIVATOR ADER"/>
    <property type="match status" value="1"/>
</dbReference>
<evidence type="ECO:0000313" key="3">
    <source>
        <dbReference type="EMBL" id="QKG27075.1"/>
    </source>
</evidence>
<sequence length="387" mass="41860">MSRTEDRMAARLTEITRAAVDRCAAEIPFYRALPRDLLDGEVRRAFTETTRLIAKTLGEERAPDAVELTEIIDWSARRAADGLPLDAAIAAYLVASMTEFELLSEGSDAPELRRFAVHILRYLASVLPAVALAHLHEQQQIEGQRRDLRRDLVAALLSGEPAAELAEQSGVTLAPGYLVVLLRLAPAEPGEPGEPDVRRTVRRVQSALDADQQTDVLTALTTDGGTVLLPRAPDALERLPALLSRIGAATARPVTAAAAEADTLAAVPDALAEAEDVAALARRLRLPPGLYRLDDVLVEYQLARPGRALARLAAKLEPLAGSPVLLETARAFVRHGHNRSRTAAELRIHRNTLDYRLGKIAKLTGLDLSDADGMRILDAAVTARTLL</sequence>
<dbReference type="RefSeq" id="WP_173100415.1">
    <property type="nucleotide sequence ID" value="NZ_CP053892.1"/>
</dbReference>
<evidence type="ECO:0000259" key="2">
    <source>
        <dbReference type="Pfam" id="PF14361"/>
    </source>
</evidence>
<dbReference type="Pfam" id="PF13556">
    <property type="entry name" value="HTH_30"/>
    <property type="match status" value="1"/>
</dbReference>
<name>A0A7D3VYQ2_ACTVE</name>
<feature type="domain" description="RsbT co-antagonist protein RsbRD N-terminal" evidence="2">
    <location>
        <begin position="14"/>
        <end position="149"/>
    </location>
</feature>
<gene>
    <name evidence="3" type="ORF">ACTIVE_8728</name>
</gene>
<dbReference type="InterPro" id="IPR025736">
    <property type="entry name" value="PucR_C-HTH_dom"/>
</dbReference>
<accession>A0A7D3VYQ2</accession>
<evidence type="ECO:0000313" key="4">
    <source>
        <dbReference type="Proteomes" id="UP000501240"/>
    </source>
</evidence>